<feature type="repeat" description="ANK" evidence="3">
    <location>
        <begin position="248"/>
        <end position="281"/>
    </location>
</feature>
<dbReference type="Proteomes" id="UP001473302">
    <property type="component" value="Unassembled WGS sequence"/>
</dbReference>
<evidence type="ECO:0000256" key="1">
    <source>
        <dbReference type="ARBA" id="ARBA00022737"/>
    </source>
</evidence>
<feature type="region of interest" description="Disordered" evidence="4">
    <location>
        <begin position="353"/>
        <end position="413"/>
    </location>
</feature>
<feature type="repeat" description="ANK" evidence="3">
    <location>
        <begin position="439"/>
        <end position="471"/>
    </location>
</feature>
<dbReference type="PROSITE" id="PS50088">
    <property type="entry name" value="ANK_REPEAT"/>
    <property type="match status" value="9"/>
</dbReference>
<gene>
    <name evidence="5" type="ORF">MFLAVUS_005793</name>
</gene>
<evidence type="ECO:0000256" key="4">
    <source>
        <dbReference type="SAM" id="MobiDB-lite"/>
    </source>
</evidence>
<dbReference type="PANTHER" id="PTHR24171">
    <property type="entry name" value="ANKYRIN REPEAT DOMAIN-CONTAINING PROTEIN 39-RELATED"/>
    <property type="match status" value="1"/>
</dbReference>
<comment type="caution">
    <text evidence="5">The sequence shown here is derived from an EMBL/GenBank/DDBJ whole genome shotgun (WGS) entry which is preliminary data.</text>
</comment>
<proteinExistence type="predicted"/>
<accession>A0ABP9YZR9</accession>
<keyword evidence="1" id="KW-0677">Repeat</keyword>
<feature type="compositionally biased region" description="Polar residues" evidence="4">
    <location>
        <begin position="1"/>
        <end position="17"/>
    </location>
</feature>
<dbReference type="PROSITE" id="PS50297">
    <property type="entry name" value="ANK_REP_REGION"/>
    <property type="match status" value="8"/>
</dbReference>
<feature type="repeat" description="ANK" evidence="3">
    <location>
        <begin position="49"/>
        <end position="81"/>
    </location>
</feature>
<organism evidence="5 6">
    <name type="scientific">Mucor flavus</name>
    <dbReference type="NCBI Taxonomy" id="439312"/>
    <lineage>
        <taxon>Eukaryota</taxon>
        <taxon>Fungi</taxon>
        <taxon>Fungi incertae sedis</taxon>
        <taxon>Mucoromycota</taxon>
        <taxon>Mucoromycotina</taxon>
        <taxon>Mucoromycetes</taxon>
        <taxon>Mucorales</taxon>
        <taxon>Mucorineae</taxon>
        <taxon>Mucoraceae</taxon>
        <taxon>Mucor</taxon>
    </lineage>
</organism>
<feature type="repeat" description="ANK" evidence="3">
    <location>
        <begin position="406"/>
        <end position="438"/>
    </location>
</feature>
<feature type="region of interest" description="Disordered" evidence="4">
    <location>
        <begin position="1"/>
        <end position="52"/>
    </location>
</feature>
<feature type="repeat" description="ANK" evidence="3">
    <location>
        <begin position="472"/>
        <end position="504"/>
    </location>
</feature>
<evidence type="ECO:0000313" key="6">
    <source>
        <dbReference type="Proteomes" id="UP001473302"/>
    </source>
</evidence>
<evidence type="ECO:0000313" key="5">
    <source>
        <dbReference type="EMBL" id="GAA5812342.1"/>
    </source>
</evidence>
<feature type="compositionally biased region" description="Low complexity" evidence="4">
    <location>
        <begin position="550"/>
        <end position="566"/>
    </location>
</feature>
<feature type="compositionally biased region" description="Basic and acidic residues" evidence="4">
    <location>
        <begin position="39"/>
        <end position="50"/>
    </location>
</feature>
<sequence>MEQTTSQQRVEPTSPQSSDEEQLPSILSPSHLKKGRKKSTVDPNRKDKLGRTRLFSATTAGHLDKVKELIGQGANVNVKDNANWTPLHEAAINARVEIAKYLIQAGADINVRGYGLDTPLHDACQSNSNHCVKLLVDAGAHVFALNENNKRPIDLCTTEECKIILTTKMKKLDHVMKTDKEGKTLLHHASFNNQFNRAQELIEQGADVNAKDKQETTPLHLACAQGHYTIVKLLHEQGAIVDILGTPLQQTPLHEASCHGQKDIVVYLTEEAKANVNIENKKGETAYDVSASFATVRQHLTSCMDKARLEKESCNALDETARKLAMQNEPERQLTREERKIQNYMRVFAKLQGEKDQHADDNVSLPSKVKKKKQTVSRKSASIERDVSSPTKKSFTKLDPFKKDSSGGTQLHKFASRGDCDTVEGLLEAGAKPNEKDYAGWTALHEAALHGHIDVVRMLLKYGANVDSQGADMDTPLHDATENNHCDIVELLLDHGADPFARNIKNAEPIDIATVEGYQDIILVLQNANPVKKKKRPKVIKGTMTEAVQSNSSNNNTPKSTSTATTTKKRRLVQAATLEKNKCTDAQEPVAIAKLKKLRQRSCSPDLVPVKLERKNIIMKEKENFNDKNSNNIPNKKTYTSTSIYDNIPSIDNTKHHPYHSPIHTPPPEQWSRQKATNYSPIYTVQINSNALYYVVDLQVSLYLGLSLAEFYNRYNDQLSTKKPIQQEAKIRLWSTLKQMVQQDKSDFISSQLHFIALDDVLAITKQDYRHLGEGLFTVALDIGYDEIENNKKYCNLPAKIAMKMKKRSYQHYTA</sequence>
<dbReference type="Pfam" id="PF00023">
    <property type="entry name" value="Ank"/>
    <property type="match status" value="1"/>
</dbReference>
<keyword evidence="2 3" id="KW-0040">ANK repeat</keyword>
<dbReference type="PRINTS" id="PR01415">
    <property type="entry name" value="ANKYRIN"/>
</dbReference>
<evidence type="ECO:0000256" key="2">
    <source>
        <dbReference type="ARBA" id="ARBA00023043"/>
    </source>
</evidence>
<dbReference type="PANTHER" id="PTHR24171:SF8">
    <property type="entry name" value="BRCA1-ASSOCIATED RING DOMAIN PROTEIN 1"/>
    <property type="match status" value="1"/>
</dbReference>
<name>A0ABP9YZR9_9FUNG</name>
<protein>
    <submittedName>
        <fullName evidence="5">Uncharacterized protein</fullName>
    </submittedName>
</protein>
<dbReference type="InterPro" id="IPR036770">
    <property type="entry name" value="Ankyrin_rpt-contain_sf"/>
</dbReference>
<feature type="repeat" description="ANK" evidence="3">
    <location>
        <begin position="181"/>
        <end position="213"/>
    </location>
</feature>
<evidence type="ECO:0000256" key="3">
    <source>
        <dbReference type="PROSITE-ProRule" id="PRU00023"/>
    </source>
</evidence>
<dbReference type="Pfam" id="PF12796">
    <property type="entry name" value="Ank_2"/>
    <property type="match status" value="3"/>
</dbReference>
<feature type="repeat" description="ANK" evidence="3">
    <location>
        <begin position="115"/>
        <end position="147"/>
    </location>
</feature>
<feature type="repeat" description="ANK" evidence="3">
    <location>
        <begin position="82"/>
        <end position="114"/>
    </location>
</feature>
<reference evidence="5 6" key="1">
    <citation type="submission" date="2024-04" db="EMBL/GenBank/DDBJ databases">
        <title>genome sequences of Mucor flavus KT1a and Helicostylum pulchrum KT1b strains isolated from the surface of a dry-aged beef.</title>
        <authorList>
            <person name="Toyotome T."/>
            <person name="Hosono M."/>
            <person name="Torimaru M."/>
            <person name="Fukuda K."/>
            <person name="Mikami N."/>
        </authorList>
    </citation>
    <scope>NUCLEOTIDE SEQUENCE [LARGE SCALE GENOMIC DNA]</scope>
    <source>
        <strain evidence="5 6">KT1a</strain>
    </source>
</reference>
<dbReference type="EMBL" id="BAABUK010000012">
    <property type="protein sequence ID" value="GAA5812342.1"/>
    <property type="molecule type" value="Genomic_DNA"/>
</dbReference>
<dbReference type="SMART" id="SM00248">
    <property type="entry name" value="ANK"/>
    <property type="match status" value="9"/>
</dbReference>
<dbReference type="SUPFAM" id="SSF48403">
    <property type="entry name" value="Ankyrin repeat"/>
    <property type="match status" value="2"/>
</dbReference>
<feature type="repeat" description="ANK" evidence="3">
    <location>
        <begin position="214"/>
        <end position="246"/>
    </location>
</feature>
<dbReference type="Gene3D" id="1.25.40.20">
    <property type="entry name" value="Ankyrin repeat-containing domain"/>
    <property type="match status" value="3"/>
</dbReference>
<keyword evidence="6" id="KW-1185">Reference proteome</keyword>
<feature type="region of interest" description="Disordered" evidence="4">
    <location>
        <begin position="548"/>
        <end position="567"/>
    </location>
</feature>
<dbReference type="InterPro" id="IPR002110">
    <property type="entry name" value="Ankyrin_rpt"/>
</dbReference>